<organism evidence="9 10">
    <name type="scientific">Hydrococcus rivularis NIES-593</name>
    <dbReference type="NCBI Taxonomy" id="1921803"/>
    <lineage>
        <taxon>Bacteria</taxon>
        <taxon>Bacillati</taxon>
        <taxon>Cyanobacteriota</taxon>
        <taxon>Cyanophyceae</taxon>
        <taxon>Pleurocapsales</taxon>
        <taxon>Hydrococcaceae</taxon>
        <taxon>Hydrococcus</taxon>
    </lineage>
</organism>
<evidence type="ECO:0000259" key="6">
    <source>
        <dbReference type="Pfam" id="PF25917"/>
    </source>
</evidence>
<keyword evidence="4" id="KW-0175">Coiled coil</keyword>
<evidence type="ECO:0000256" key="2">
    <source>
        <dbReference type="ARBA" id="ARBA00009477"/>
    </source>
</evidence>
<dbReference type="NCBIfam" id="TIGR01730">
    <property type="entry name" value="RND_mfp"/>
    <property type="match status" value="1"/>
</dbReference>
<dbReference type="Proteomes" id="UP000186868">
    <property type="component" value="Unassembled WGS sequence"/>
</dbReference>
<name>A0A1U7HGS8_9CYAN</name>
<dbReference type="GO" id="GO:0015562">
    <property type="term" value="F:efflux transmembrane transporter activity"/>
    <property type="evidence" value="ECO:0007669"/>
    <property type="project" value="TreeGrafter"/>
</dbReference>
<dbReference type="InterPro" id="IPR058627">
    <property type="entry name" value="MdtA-like_C"/>
</dbReference>
<dbReference type="InterPro" id="IPR058625">
    <property type="entry name" value="MdtA-like_BSH"/>
</dbReference>
<proteinExistence type="inferred from homology"/>
<sequence>MEFPLQGKLKNPLLWILGIMTGGILVVGLMTYRMVETPSSEQLVEQLTVPATKETLAAEIEASGTVEPIESVNISPKNPGRLVQLRVTQGMRVKKGQILAVMENFEIQAQGYQAQAKFKQALAQLKEAQLRIPGEIAQAKTRLAQAQASLKQAQAKLPKDIKQAQAQLQAAEARFQLAQARIQRNGALLKEGAVTQDEYDAVLNDFRTALATGMEAQQRFEQAKTTSFPEIDRLKAAVAEAQVQLEQRQKTAEIELAQLQAAAEAARAELERIKIQYQDTFIRAPFDGVVTQKYATVGAFVTPTTSASATASATSASILALANGLEVVAKVPEVDIGQLQLGQPARIVADAYPDKVFQGQVVKIAPEAVVEQNVTSFEVTVRILTGQETLRSKMNVDVDFVGRQLSNALVVPTVAIVTQEGQTGVMVPDENQKPMFKPVTIGLVLNDKTQILNGLTPGERVFVDLPENKDQKEIEK</sequence>
<evidence type="ECO:0000259" key="7">
    <source>
        <dbReference type="Pfam" id="PF25954"/>
    </source>
</evidence>
<protein>
    <submittedName>
        <fullName evidence="9">Efflux transporter periplasmic adaptor subunit</fullName>
    </submittedName>
</protein>
<feature type="coiled-coil region" evidence="4">
    <location>
        <begin position="136"/>
        <end position="181"/>
    </location>
</feature>
<feature type="transmembrane region" description="Helical" evidence="5">
    <location>
        <begin position="12"/>
        <end position="32"/>
    </location>
</feature>
<evidence type="ECO:0000313" key="9">
    <source>
        <dbReference type="EMBL" id="OKH22769.1"/>
    </source>
</evidence>
<evidence type="ECO:0000256" key="5">
    <source>
        <dbReference type="SAM" id="Phobius"/>
    </source>
</evidence>
<reference evidence="9 10" key="1">
    <citation type="submission" date="2016-11" db="EMBL/GenBank/DDBJ databases">
        <title>Draft Genome Sequences of Nine Cyanobacterial Strains from Diverse Habitats.</title>
        <authorList>
            <person name="Zhu T."/>
            <person name="Hou S."/>
            <person name="Lu X."/>
            <person name="Hess W.R."/>
        </authorList>
    </citation>
    <scope>NUCLEOTIDE SEQUENCE [LARGE SCALE GENOMIC DNA]</scope>
    <source>
        <strain evidence="9 10">NIES-593</strain>
    </source>
</reference>
<dbReference type="Gene3D" id="2.40.50.100">
    <property type="match status" value="2"/>
</dbReference>
<dbReference type="OrthoDB" id="505602at2"/>
<evidence type="ECO:0000256" key="1">
    <source>
        <dbReference type="ARBA" id="ARBA00004196"/>
    </source>
</evidence>
<evidence type="ECO:0000256" key="4">
    <source>
        <dbReference type="SAM" id="Coils"/>
    </source>
</evidence>
<keyword evidence="3" id="KW-0813">Transport</keyword>
<evidence type="ECO:0000259" key="8">
    <source>
        <dbReference type="Pfam" id="PF25967"/>
    </source>
</evidence>
<comment type="caution">
    <text evidence="9">The sequence shown here is derived from an EMBL/GenBank/DDBJ whole genome shotgun (WGS) entry which is preliminary data.</text>
</comment>
<keyword evidence="5" id="KW-0472">Membrane</keyword>
<dbReference type="STRING" id="1921803.NIES593_11630"/>
<dbReference type="AlphaFoldDB" id="A0A1U7HGS8"/>
<keyword evidence="5" id="KW-0812">Transmembrane</keyword>
<keyword evidence="5" id="KW-1133">Transmembrane helix</keyword>
<feature type="coiled-coil region" evidence="4">
    <location>
        <begin position="231"/>
        <end position="276"/>
    </location>
</feature>
<dbReference type="InterPro" id="IPR006143">
    <property type="entry name" value="RND_pump_MFP"/>
</dbReference>
<dbReference type="InterPro" id="IPR058792">
    <property type="entry name" value="Beta-barrel_RND_2"/>
</dbReference>
<feature type="domain" description="Multidrug resistance protein MdtA-like C-terminal permuted SH3" evidence="8">
    <location>
        <begin position="407"/>
        <end position="464"/>
    </location>
</feature>
<dbReference type="Gene3D" id="2.40.420.20">
    <property type="match status" value="1"/>
</dbReference>
<feature type="domain" description="Multidrug resistance protein MdtA-like barrel-sandwich hybrid" evidence="6">
    <location>
        <begin position="71"/>
        <end position="308"/>
    </location>
</feature>
<evidence type="ECO:0000313" key="10">
    <source>
        <dbReference type="Proteomes" id="UP000186868"/>
    </source>
</evidence>
<accession>A0A1U7HGS8</accession>
<dbReference type="PANTHER" id="PTHR30469">
    <property type="entry name" value="MULTIDRUG RESISTANCE PROTEIN MDTA"/>
    <property type="match status" value="1"/>
</dbReference>
<evidence type="ECO:0000256" key="3">
    <source>
        <dbReference type="ARBA" id="ARBA00022448"/>
    </source>
</evidence>
<dbReference type="Pfam" id="PF25954">
    <property type="entry name" value="Beta-barrel_RND_2"/>
    <property type="match status" value="1"/>
</dbReference>
<dbReference type="PANTHER" id="PTHR30469:SF33">
    <property type="entry name" value="SLR1207 PROTEIN"/>
    <property type="match status" value="1"/>
</dbReference>
<feature type="domain" description="CusB-like beta-barrel" evidence="7">
    <location>
        <begin position="327"/>
        <end position="401"/>
    </location>
</feature>
<dbReference type="GO" id="GO:1990281">
    <property type="term" value="C:efflux pump complex"/>
    <property type="evidence" value="ECO:0007669"/>
    <property type="project" value="TreeGrafter"/>
</dbReference>
<comment type="subcellular location">
    <subcellularLocation>
        <location evidence="1">Cell envelope</location>
    </subcellularLocation>
</comment>
<dbReference type="Gene3D" id="1.10.287.470">
    <property type="entry name" value="Helix hairpin bin"/>
    <property type="match status" value="2"/>
</dbReference>
<gene>
    <name evidence="9" type="ORF">NIES593_11630</name>
</gene>
<comment type="similarity">
    <text evidence="2">Belongs to the membrane fusion protein (MFP) (TC 8.A.1) family.</text>
</comment>
<dbReference type="Pfam" id="PF25917">
    <property type="entry name" value="BSH_RND"/>
    <property type="match status" value="1"/>
</dbReference>
<dbReference type="RefSeq" id="WP_073599736.1">
    <property type="nucleotide sequence ID" value="NZ_MRCB01000012.1"/>
</dbReference>
<dbReference type="Gene3D" id="2.40.30.170">
    <property type="match status" value="1"/>
</dbReference>
<dbReference type="Pfam" id="PF25967">
    <property type="entry name" value="RND-MFP_C"/>
    <property type="match status" value="1"/>
</dbReference>
<keyword evidence="10" id="KW-1185">Reference proteome</keyword>
<dbReference type="EMBL" id="MRCB01000012">
    <property type="protein sequence ID" value="OKH22769.1"/>
    <property type="molecule type" value="Genomic_DNA"/>
</dbReference>
<dbReference type="SUPFAM" id="SSF111369">
    <property type="entry name" value="HlyD-like secretion proteins"/>
    <property type="match status" value="2"/>
</dbReference>